<dbReference type="InterPro" id="IPR000718">
    <property type="entry name" value="Peptidase_M13"/>
</dbReference>
<evidence type="ECO:0000259" key="11">
    <source>
        <dbReference type="Pfam" id="PF05649"/>
    </source>
</evidence>
<reference evidence="12" key="2">
    <citation type="submission" date="2021-09" db="EMBL/GenBank/DDBJ databases">
        <authorList>
            <person name="Jia N."/>
            <person name="Wang J."/>
            <person name="Shi W."/>
            <person name="Du L."/>
            <person name="Sun Y."/>
            <person name="Zhan W."/>
            <person name="Jiang J."/>
            <person name="Wang Q."/>
            <person name="Zhang B."/>
            <person name="Ji P."/>
            <person name="Sakyi L.B."/>
            <person name="Cui X."/>
            <person name="Yuan T."/>
            <person name="Jiang B."/>
            <person name="Yang W."/>
            <person name="Lam T.T.-Y."/>
            <person name="Chang Q."/>
            <person name="Ding S."/>
            <person name="Wang X."/>
            <person name="Zhu J."/>
            <person name="Ruan X."/>
            <person name="Zhao L."/>
            <person name="Wei J."/>
            <person name="Que T."/>
            <person name="Du C."/>
            <person name="Cheng J."/>
            <person name="Dai P."/>
            <person name="Han X."/>
            <person name="Huang E."/>
            <person name="Gao Y."/>
            <person name="Liu J."/>
            <person name="Shao H."/>
            <person name="Ye R."/>
            <person name="Li L."/>
            <person name="Wei W."/>
            <person name="Wang X."/>
            <person name="Wang C."/>
            <person name="Huo Q."/>
            <person name="Li W."/>
            <person name="Guo W."/>
            <person name="Chen H."/>
            <person name="Chen S."/>
            <person name="Zhou L."/>
            <person name="Zhou L."/>
            <person name="Ni X."/>
            <person name="Tian J."/>
            <person name="Zhou Y."/>
            <person name="Sheng Y."/>
            <person name="Liu T."/>
            <person name="Pan Y."/>
            <person name="Xia L."/>
            <person name="Li J."/>
            <person name="Zhao F."/>
            <person name="Cao W."/>
        </authorList>
    </citation>
    <scope>NUCLEOTIDE SEQUENCE</scope>
    <source>
        <strain evidence="12">Rmic-2018</strain>
        <tissue evidence="12">Larvae</tissue>
    </source>
</reference>
<comment type="similarity">
    <text evidence="2">Belongs to the peptidase M13 family.</text>
</comment>
<evidence type="ECO:0000256" key="8">
    <source>
        <dbReference type="SAM" id="MobiDB-lite"/>
    </source>
</evidence>
<feature type="region of interest" description="Disordered" evidence="8">
    <location>
        <begin position="1"/>
        <end position="83"/>
    </location>
</feature>
<dbReference type="Pfam" id="PF01431">
    <property type="entry name" value="Peptidase_M13"/>
    <property type="match status" value="1"/>
</dbReference>
<dbReference type="GO" id="GO:0005886">
    <property type="term" value="C:plasma membrane"/>
    <property type="evidence" value="ECO:0007669"/>
    <property type="project" value="TreeGrafter"/>
</dbReference>
<sequence length="1053" mass="117634">MDRHGSDSQSPYTDMDVLQDLLHSPVTAKALPPSKGHSSSNATLLTAQTKDEKRTAGKQVNSSEGGQPSQGQPELLPGKAAHKSNEAVIEAQPGLATAPSKLTLRDALVTGSTTSPMSDKSRHDGCAGTPMIEPGGKHDKGPVHFADQAHSPSHPAHSGSRSASPNYGFPQQASRHDAAAQRAAPHYGSPRHSSPRHDSPHYGLPHLGSPHYASPRSDSPHLASPHCVTPQYVSPHDDSSPRGSPQQSSTHHASPRRPRASLMPTHHLDNDSPSPGDSRRLGPANAHRREAVDYHGFEALYRENRALLEEVEATKREEKPRKSMFKRGVETLLSVPDGQPIFPGFKAGAAKVGSLFAIEGPFRKQVRWSTNHEPSFTRLATVIVVGVVVLLVASAMLLALLDALTSHSSGVQAQVCRTSDCRLHALYLSYRQNHSVHPCDNFQAYVCSEWEPPEGYSLVANTTINEVVVRWMHEMRHALQDSVAGGIARRKVLSMLDGCMADSKSTHDDALVFREFMHRLDLHWPGDPPRNVSALSVLIRLAFKWQLTLWMKLRVTKDPVTRSRRRLVLTGGDEDAIVFLNMNHKQLLERDAYVQYWKSHYAILYRDDDVIQNHVVTQMYESATIQSHVIKTLLAVIRNYPKSPVSTTVGKLGNDIGGRLTSSLWLQFLREHVNPHSDVPVSKDMDVLVSDLFLLKSIGGLFTRFSDEDIIRQLSWEFVQLHVLMMDKTPLDIAFSGRWYAMPYVAVYCARYVETVYRPLLASIYVRLHMNDDDRRALDKDLAGLVNAVIEKVNTSSWFEEQGKQEAIEKLRAVRISIWPPEAYFNDDKLVEAYHWLQHFSGSSFTANWLESFSRLRDINETDLYAATVDLHNMMSFVLFDYDYLTNNVHVATSALTNPLYYPHGSRSMFYGGLGFLYTSELFKSIDDTGRKVRADGTLTQPWPLSDEGKIARKTQCQGAHHNFLVDLGALEIAHTKFLATYAVDGGKVVSKSYTEEQVFFLTMCRILCELPQAQFRTTTCNSLLRNSPEFAEAFHCPLGSPMNPEKKCQYYA</sequence>
<keyword evidence="3" id="KW-0645">Protease</keyword>
<comment type="caution">
    <text evidence="12">The sequence shown here is derived from an EMBL/GenBank/DDBJ whole genome shotgun (WGS) entry which is preliminary data.</text>
</comment>
<keyword evidence="9" id="KW-0472">Membrane</keyword>
<feature type="compositionally biased region" description="Polar residues" evidence="8">
    <location>
        <begin position="36"/>
        <end position="48"/>
    </location>
</feature>
<proteinExistence type="inferred from homology"/>
<dbReference type="Proteomes" id="UP000821866">
    <property type="component" value="Chromosome 6"/>
</dbReference>
<evidence type="ECO:0000256" key="2">
    <source>
        <dbReference type="ARBA" id="ARBA00007357"/>
    </source>
</evidence>
<keyword evidence="4" id="KW-0479">Metal-binding</keyword>
<keyword evidence="9" id="KW-1133">Transmembrane helix</keyword>
<name>A0A9J6DLH5_RHIMP</name>
<keyword evidence="9" id="KW-0812">Transmembrane</keyword>
<dbReference type="InterPro" id="IPR042089">
    <property type="entry name" value="Peptidase_M13_dom_2"/>
</dbReference>
<dbReference type="InterPro" id="IPR024079">
    <property type="entry name" value="MetalloPept_cat_dom_sf"/>
</dbReference>
<evidence type="ECO:0000256" key="7">
    <source>
        <dbReference type="ARBA" id="ARBA00023049"/>
    </source>
</evidence>
<organism evidence="12 13">
    <name type="scientific">Rhipicephalus microplus</name>
    <name type="common">Cattle tick</name>
    <name type="synonym">Boophilus microplus</name>
    <dbReference type="NCBI Taxonomy" id="6941"/>
    <lineage>
        <taxon>Eukaryota</taxon>
        <taxon>Metazoa</taxon>
        <taxon>Ecdysozoa</taxon>
        <taxon>Arthropoda</taxon>
        <taxon>Chelicerata</taxon>
        <taxon>Arachnida</taxon>
        <taxon>Acari</taxon>
        <taxon>Parasitiformes</taxon>
        <taxon>Ixodida</taxon>
        <taxon>Ixodoidea</taxon>
        <taxon>Ixodidae</taxon>
        <taxon>Rhipicephalinae</taxon>
        <taxon>Rhipicephalus</taxon>
        <taxon>Boophilus</taxon>
    </lineage>
</organism>
<evidence type="ECO:0000256" key="6">
    <source>
        <dbReference type="ARBA" id="ARBA00022833"/>
    </source>
</evidence>
<comment type="cofactor">
    <cofactor evidence="1">
        <name>Zn(2+)</name>
        <dbReference type="ChEBI" id="CHEBI:29105"/>
    </cofactor>
</comment>
<evidence type="ECO:0000256" key="4">
    <source>
        <dbReference type="ARBA" id="ARBA00022723"/>
    </source>
</evidence>
<feature type="compositionally biased region" description="Low complexity" evidence="8">
    <location>
        <begin position="149"/>
        <end position="165"/>
    </location>
</feature>
<evidence type="ECO:0000256" key="9">
    <source>
        <dbReference type="SAM" id="Phobius"/>
    </source>
</evidence>
<evidence type="ECO:0000256" key="1">
    <source>
        <dbReference type="ARBA" id="ARBA00001947"/>
    </source>
</evidence>
<dbReference type="GO" id="GO:0046872">
    <property type="term" value="F:metal ion binding"/>
    <property type="evidence" value="ECO:0007669"/>
    <property type="project" value="UniProtKB-KW"/>
</dbReference>
<feature type="domain" description="Peptidase M13 N-terminal" evidence="11">
    <location>
        <begin position="438"/>
        <end position="818"/>
    </location>
</feature>
<dbReference type="Pfam" id="PF05649">
    <property type="entry name" value="Peptidase_M13_N"/>
    <property type="match status" value="1"/>
</dbReference>
<dbReference type="PANTHER" id="PTHR11733:SF241">
    <property type="entry name" value="GH26575P-RELATED"/>
    <property type="match status" value="1"/>
</dbReference>
<dbReference type="AlphaFoldDB" id="A0A9J6DLH5"/>
<evidence type="ECO:0008006" key="14">
    <source>
        <dbReference type="Google" id="ProtNLM"/>
    </source>
</evidence>
<dbReference type="GO" id="GO:0016485">
    <property type="term" value="P:protein processing"/>
    <property type="evidence" value="ECO:0007669"/>
    <property type="project" value="TreeGrafter"/>
</dbReference>
<accession>A0A9J6DLH5</accession>
<feature type="compositionally biased region" description="Polar residues" evidence="8">
    <location>
        <begin position="241"/>
        <end position="252"/>
    </location>
</feature>
<dbReference type="SUPFAM" id="SSF55486">
    <property type="entry name" value="Metalloproteases ('zincins'), catalytic domain"/>
    <property type="match status" value="1"/>
</dbReference>
<dbReference type="InterPro" id="IPR018497">
    <property type="entry name" value="Peptidase_M13_C"/>
</dbReference>
<dbReference type="VEuPathDB" id="VectorBase:LOC119173703"/>
<evidence type="ECO:0000313" key="13">
    <source>
        <dbReference type="Proteomes" id="UP000821866"/>
    </source>
</evidence>
<evidence type="ECO:0000313" key="12">
    <source>
        <dbReference type="EMBL" id="KAH8022798.1"/>
    </source>
</evidence>
<protein>
    <recommendedName>
        <fullName evidence="14">M13 family peptidase</fullName>
    </recommendedName>
</protein>
<gene>
    <name evidence="12" type="ORF">HPB51_005163</name>
</gene>
<reference evidence="12" key="1">
    <citation type="journal article" date="2020" name="Cell">
        <title>Large-Scale Comparative Analyses of Tick Genomes Elucidate Their Genetic Diversity and Vector Capacities.</title>
        <authorList>
            <consortium name="Tick Genome and Microbiome Consortium (TIGMIC)"/>
            <person name="Jia N."/>
            <person name="Wang J."/>
            <person name="Shi W."/>
            <person name="Du L."/>
            <person name="Sun Y."/>
            <person name="Zhan W."/>
            <person name="Jiang J.F."/>
            <person name="Wang Q."/>
            <person name="Zhang B."/>
            <person name="Ji P."/>
            <person name="Bell-Sakyi L."/>
            <person name="Cui X.M."/>
            <person name="Yuan T.T."/>
            <person name="Jiang B.G."/>
            <person name="Yang W.F."/>
            <person name="Lam T.T."/>
            <person name="Chang Q.C."/>
            <person name="Ding S.J."/>
            <person name="Wang X.J."/>
            <person name="Zhu J.G."/>
            <person name="Ruan X.D."/>
            <person name="Zhao L."/>
            <person name="Wei J.T."/>
            <person name="Ye R.Z."/>
            <person name="Que T.C."/>
            <person name="Du C.H."/>
            <person name="Zhou Y.H."/>
            <person name="Cheng J.X."/>
            <person name="Dai P.F."/>
            <person name="Guo W.B."/>
            <person name="Han X.H."/>
            <person name="Huang E.J."/>
            <person name="Li L.F."/>
            <person name="Wei W."/>
            <person name="Gao Y.C."/>
            <person name="Liu J.Z."/>
            <person name="Shao H.Z."/>
            <person name="Wang X."/>
            <person name="Wang C.C."/>
            <person name="Yang T.C."/>
            <person name="Huo Q.B."/>
            <person name="Li W."/>
            <person name="Chen H.Y."/>
            <person name="Chen S.E."/>
            <person name="Zhou L.G."/>
            <person name="Ni X.B."/>
            <person name="Tian J.H."/>
            <person name="Sheng Y."/>
            <person name="Liu T."/>
            <person name="Pan Y.S."/>
            <person name="Xia L.Y."/>
            <person name="Li J."/>
            <person name="Zhao F."/>
            <person name="Cao W.C."/>
        </authorList>
    </citation>
    <scope>NUCLEOTIDE SEQUENCE</scope>
    <source>
        <strain evidence="12">Rmic-2018</strain>
    </source>
</reference>
<keyword evidence="6" id="KW-0862">Zinc</keyword>
<feature type="domain" description="Peptidase M13 C-terminal" evidence="10">
    <location>
        <begin position="966"/>
        <end position="1050"/>
    </location>
</feature>
<dbReference type="Gene3D" id="3.40.390.10">
    <property type="entry name" value="Collagenase (Catalytic Domain)"/>
    <property type="match status" value="1"/>
</dbReference>
<keyword evidence="13" id="KW-1185">Reference proteome</keyword>
<evidence type="ECO:0000256" key="3">
    <source>
        <dbReference type="ARBA" id="ARBA00022670"/>
    </source>
</evidence>
<dbReference type="InterPro" id="IPR008753">
    <property type="entry name" value="Peptidase_M13_N"/>
</dbReference>
<feature type="region of interest" description="Disordered" evidence="8">
    <location>
        <begin position="111"/>
        <end position="284"/>
    </location>
</feature>
<evidence type="ECO:0000259" key="10">
    <source>
        <dbReference type="Pfam" id="PF01431"/>
    </source>
</evidence>
<dbReference type="GO" id="GO:0004222">
    <property type="term" value="F:metalloendopeptidase activity"/>
    <property type="evidence" value="ECO:0007669"/>
    <property type="project" value="InterPro"/>
</dbReference>
<keyword evidence="7" id="KW-0482">Metalloprotease</keyword>
<dbReference type="EMBL" id="JABSTU010000008">
    <property type="protein sequence ID" value="KAH8022798.1"/>
    <property type="molecule type" value="Genomic_DNA"/>
</dbReference>
<dbReference type="PROSITE" id="PS51885">
    <property type="entry name" value="NEPRILYSIN"/>
    <property type="match status" value="1"/>
</dbReference>
<evidence type="ECO:0000256" key="5">
    <source>
        <dbReference type="ARBA" id="ARBA00022801"/>
    </source>
</evidence>
<feature type="compositionally biased region" description="Polar residues" evidence="8">
    <location>
        <begin position="58"/>
        <end position="72"/>
    </location>
</feature>
<feature type="transmembrane region" description="Helical" evidence="9">
    <location>
        <begin position="379"/>
        <end position="401"/>
    </location>
</feature>
<dbReference type="PANTHER" id="PTHR11733">
    <property type="entry name" value="ZINC METALLOPROTEASE FAMILY M13 NEPRILYSIN-RELATED"/>
    <property type="match status" value="1"/>
</dbReference>
<dbReference type="Gene3D" id="1.10.1380.10">
    <property type="entry name" value="Neutral endopeptidase , domain2"/>
    <property type="match status" value="1"/>
</dbReference>
<keyword evidence="5" id="KW-0378">Hydrolase</keyword>